<accession>A0A1H3EET2</accession>
<organism evidence="1 2">
    <name type="scientific">Tepidimicrobium xylanilyticum</name>
    <dbReference type="NCBI Taxonomy" id="1123352"/>
    <lineage>
        <taxon>Bacteria</taxon>
        <taxon>Bacillati</taxon>
        <taxon>Bacillota</taxon>
        <taxon>Tissierellia</taxon>
        <taxon>Tissierellales</taxon>
        <taxon>Tepidimicrobiaceae</taxon>
        <taxon>Tepidimicrobium</taxon>
    </lineage>
</organism>
<evidence type="ECO:0000313" key="2">
    <source>
        <dbReference type="Proteomes" id="UP000198828"/>
    </source>
</evidence>
<dbReference type="EMBL" id="FNNG01000019">
    <property type="protein sequence ID" value="SDX77211.1"/>
    <property type="molecule type" value="Genomic_DNA"/>
</dbReference>
<proteinExistence type="predicted"/>
<name>A0A1H3EET2_9FIRM</name>
<keyword evidence="2" id="KW-1185">Reference proteome</keyword>
<evidence type="ECO:0000313" key="1">
    <source>
        <dbReference type="EMBL" id="SDX77211.1"/>
    </source>
</evidence>
<dbReference type="Proteomes" id="UP000198828">
    <property type="component" value="Unassembled WGS sequence"/>
</dbReference>
<protein>
    <submittedName>
        <fullName evidence="1">Uncharacterized protein</fullName>
    </submittedName>
</protein>
<gene>
    <name evidence="1" type="ORF">SAMN05660923_02906</name>
</gene>
<dbReference type="RefSeq" id="WP_268807647.1">
    <property type="nucleotide sequence ID" value="NZ_FNNG01000019.1"/>
</dbReference>
<sequence>MGRKPKLSKEVKAKVFREYEESNVNFNDIAKGIRAHHEVL</sequence>
<dbReference type="AlphaFoldDB" id="A0A1H3EET2"/>
<reference evidence="1 2" key="1">
    <citation type="submission" date="2016-10" db="EMBL/GenBank/DDBJ databases">
        <authorList>
            <person name="de Groot N.N."/>
        </authorList>
    </citation>
    <scope>NUCLEOTIDE SEQUENCE [LARGE SCALE GENOMIC DNA]</scope>
    <source>
        <strain evidence="1 2">DSM 23310</strain>
    </source>
</reference>